<evidence type="ECO:0000256" key="10">
    <source>
        <dbReference type="SAM" id="MobiDB-lite"/>
    </source>
</evidence>
<dbReference type="InterPro" id="IPR005490">
    <property type="entry name" value="LD_TPept_cat_dom"/>
</dbReference>
<reference evidence="12 13" key="1">
    <citation type="submission" date="2024-04" db="EMBL/GenBank/DDBJ databases">
        <authorList>
            <person name="Cremers G."/>
        </authorList>
    </citation>
    <scope>NUCLEOTIDE SEQUENCE [LARGE SCALE GENOMIC DNA]</scope>
    <source>
        <strain evidence="12">MeCH1-AG</strain>
    </source>
</reference>
<dbReference type="CDD" id="cd16913">
    <property type="entry name" value="YkuD_like"/>
    <property type="match status" value="1"/>
</dbReference>
<comment type="pathway">
    <text evidence="1 9">Cell wall biogenesis; peptidoglycan biosynthesis.</text>
</comment>
<evidence type="ECO:0000256" key="4">
    <source>
        <dbReference type="ARBA" id="ARBA00022679"/>
    </source>
</evidence>
<keyword evidence="3" id="KW-0328">Glycosyltransferase</keyword>
<feature type="compositionally biased region" description="Low complexity" evidence="10">
    <location>
        <begin position="462"/>
        <end position="472"/>
    </location>
</feature>
<keyword evidence="4" id="KW-0808">Transferase</keyword>
<dbReference type="PANTHER" id="PTHR30582:SF24">
    <property type="entry name" value="L,D-TRANSPEPTIDASE ERFK_SRFK-RELATED"/>
    <property type="match status" value="1"/>
</dbReference>
<dbReference type="InterPro" id="IPR038063">
    <property type="entry name" value="Transpep_catalytic_dom"/>
</dbReference>
<evidence type="ECO:0000256" key="9">
    <source>
        <dbReference type="PROSITE-ProRule" id="PRU01373"/>
    </source>
</evidence>
<dbReference type="EMBL" id="OZ026884">
    <property type="protein sequence ID" value="CAL1240526.1"/>
    <property type="molecule type" value="Genomic_DNA"/>
</dbReference>
<evidence type="ECO:0000313" key="13">
    <source>
        <dbReference type="Proteomes" id="UP001497493"/>
    </source>
</evidence>
<feature type="domain" description="L,D-TPase catalytic" evidence="11">
    <location>
        <begin position="140"/>
        <end position="278"/>
    </location>
</feature>
<dbReference type="Proteomes" id="UP001497493">
    <property type="component" value="Chromosome"/>
</dbReference>
<feature type="active site" description="Proton donor/acceptor" evidence="9">
    <location>
        <position position="233"/>
    </location>
</feature>
<keyword evidence="5" id="KW-0378">Hydrolase</keyword>
<evidence type="ECO:0000256" key="2">
    <source>
        <dbReference type="ARBA" id="ARBA00005992"/>
    </source>
</evidence>
<feature type="active site" description="Nucleophile" evidence="9">
    <location>
        <position position="254"/>
    </location>
</feature>
<name>A0ABP1C8C7_9GAMM</name>
<dbReference type="PANTHER" id="PTHR30582">
    <property type="entry name" value="L,D-TRANSPEPTIDASE"/>
    <property type="match status" value="1"/>
</dbReference>
<dbReference type="PROSITE" id="PS52029">
    <property type="entry name" value="LD_TPASE"/>
    <property type="match status" value="1"/>
</dbReference>
<evidence type="ECO:0000259" key="11">
    <source>
        <dbReference type="PROSITE" id="PS52029"/>
    </source>
</evidence>
<evidence type="ECO:0000256" key="3">
    <source>
        <dbReference type="ARBA" id="ARBA00022676"/>
    </source>
</evidence>
<keyword evidence="13" id="KW-1185">Reference proteome</keyword>
<keyword evidence="8 9" id="KW-0961">Cell wall biogenesis/degradation</keyword>
<evidence type="ECO:0000256" key="1">
    <source>
        <dbReference type="ARBA" id="ARBA00004752"/>
    </source>
</evidence>
<feature type="region of interest" description="Disordered" evidence="10">
    <location>
        <begin position="374"/>
        <end position="515"/>
    </location>
</feature>
<proteinExistence type="inferred from homology"/>
<evidence type="ECO:0000256" key="8">
    <source>
        <dbReference type="ARBA" id="ARBA00023316"/>
    </source>
</evidence>
<organism evidence="12 13">
    <name type="scientific">Candidatus Methylocalor cossyra</name>
    <dbReference type="NCBI Taxonomy" id="3108543"/>
    <lineage>
        <taxon>Bacteria</taxon>
        <taxon>Pseudomonadati</taxon>
        <taxon>Pseudomonadota</taxon>
        <taxon>Gammaproteobacteria</taxon>
        <taxon>Methylococcales</taxon>
        <taxon>Methylococcaceae</taxon>
        <taxon>Candidatus Methylocalor</taxon>
    </lineage>
</organism>
<dbReference type="SUPFAM" id="SSF141523">
    <property type="entry name" value="L,D-transpeptidase catalytic domain-like"/>
    <property type="match status" value="1"/>
</dbReference>
<protein>
    <submittedName>
        <fullName evidence="12">L,D-transpeptidase catalytic domain</fullName>
    </submittedName>
</protein>
<feature type="compositionally biased region" description="Pro residues" evidence="10">
    <location>
        <begin position="450"/>
        <end position="461"/>
    </location>
</feature>
<accession>A0ABP1C8C7</accession>
<dbReference type="InterPro" id="IPR050979">
    <property type="entry name" value="LD-transpeptidase"/>
</dbReference>
<feature type="compositionally biased region" description="Pro residues" evidence="10">
    <location>
        <begin position="399"/>
        <end position="422"/>
    </location>
</feature>
<evidence type="ECO:0000256" key="7">
    <source>
        <dbReference type="ARBA" id="ARBA00022984"/>
    </source>
</evidence>
<evidence type="ECO:0000313" key="12">
    <source>
        <dbReference type="EMBL" id="CAL1240526.1"/>
    </source>
</evidence>
<evidence type="ECO:0000256" key="6">
    <source>
        <dbReference type="ARBA" id="ARBA00022960"/>
    </source>
</evidence>
<comment type="similarity">
    <text evidence="2">Belongs to the YkuD family.</text>
</comment>
<sequence>MARNQPIRAALPWARWAAVLLLLGPLAAQGEVFQLPADGSDLIGEVRYTRARYDDTLLDIARAFSVGQVEMDMANPTVDRWLPGEGTQVVIPRRFILPNAPRAGIVVNIPEMRLYFYPVQYRTVTKKVVAAKKAKGKGPSKVAATTTEMGEPIGKATEVITYPVSMGRMDWRTPLGKTRIISKVKNPVWIPPESIKREHAKRGDILPDIVPPGANNPLGLFAMKLGVPGYLIHGTEIADKGKPFGIGMRVTHGCMRMYNEDVERLFPLVAVGTPVYLVNQPIKLGWQAGTLYMEVSLPLDEDAGVPPEWGDDALDDSGWDEAQIKAIKAKKAALLSAHLAKLAAQLVSKEKAKHPLLVVDDPVVQNAVNKPTGIPVAIGREMPPPVEATPTTPNGLGPYPAPGVSPPGPAAEPPPLGGPPIPDSGSYDTPLPVPDRGAAPADGNGQGAPPTGPQPYDPYPPSLDDAPGAGRPAPEPYPTPPREAHPAAPPASGAPDPYAPDREEEAPSDQSWGGR</sequence>
<dbReference type="Gene3D" id="2.40.440.10">
    <property type="entry name" value="L,D-transpeptidase catalytic domain-like"/>
    <property type="match status" value="1"/>
</dbReference>
<gene>
    <name evidence="12" type="ORF">MECH1_V1_1750</name>
</gene>
<dbReference type="Pfam" id="PF03734">
    <property type="entry name" value="YkuD"/>
    <property type="match status" value="1"/>
</dbReference>
<evidence type="ECO:0000256" key="5">
    <source>
        <dbReference type="ARBA" id="ARBA00022801"/>
    </source>
</evidence>
<keyword evidence="6 9" id="KW-0133">Cell shape</keyword>
<keyword evidence="7 9" id="KW-0573">Peptidoglycan synthesis</keyword>